<evidence type="ECO:0000313" key="1">
    <source>
        <dbReference type="EMBL" id="RLO12535.1"/>
    </source>
</evidence>
<protein>
    <submittedName>
        <fullName evidence="1">Uncharacterized protein</fullName>
    </submittedName>
</protein>
<accession>A0A9X8HG50</accession>
<organism evidence="1 2">
    <name type="scientific">Aphanomyces astaci</name>
    <name type="common">Crayfish plague agent</name>
    <dbReference type="NCBI Taxonomy" id="112090"/>
    <lineage>
        <taxon>Eukaryota</taxon>
        <taxon>Sar</taxon>
        <taxon>Stramenopiles</taxon>
        <taxon>Oomycota</taxon>
        <taxon>Saprolegniomycetes</taxon>
        <taxon>Saprolegniales</taxon>
        <taxon>Verrucalvaceae</taxon>
        <taxon>Aphanomyces</taxon>
    </lineage>
</organism>
<dbReference type="AlphaFoldDB" id="A0A9X8HG50"/>
<reference evidence="1 2" key="1">
    <citation type="journal article" date="2018" name="J. Invertebr. Pathol.">
        <title>New genotyping method for the causative agent of crayfish plague (Aphanomyces astaci) based on whole genome data.</title>
        <authorList>
            <person name="Minardi D."/>
            <person name="Studholme D.J."/>
            <person name="van der Giezen M."/>
            <person name="Pretto T."/>
            <person name="Oidtmann B."/>
        </authorList>
    </citation>
    <scope>NUCLEOTIDE SEQUENCE [LARGE SCALE GENOMIC DNA]</scope>
    <source>
        <strain evidence="1 2">KB13</strain>
    </source>
</reference>
<gene>
    <name evidence="1" type="ORF">DYB28_009552</name>
</gene>
<evidence type="ECO:0000313" key="2">
    <source>
        <dbReference type="Proteomes" id="UP000275652"/>
    </source>
</evidence>
<dbReference type="Proteomes" id="UP000275652">
    <property type="component" value="Unassembled WGS sequence"/>
</dbReference>
<comment type="caution">
    <text evidence="1">The sequence shown here is derived from an EMBL/GenBank/DDBJ whole genome shotgun (WGS) entry which is preliminary data.</text>
</comment>
<dbReference type="EMBL" id="QUTI01013421">
    <property type="protein sequence ID" value="RLO12535.1"/>
    <property type="molecule type" value="Genomic_DNA"/>
</dbReference>
<sequence>MAMCPLWRFPFLPGRAHWGAAPRLANTLTNPAATDPGHRQLAAGNQRAMSAGSLRVATYMQEHPDDAAEIRDQLKFWNQVMDHQVPMTKERVEETLPLLTALEWGPLFTNTSPIMFCPLGLDPLDVRCSFPTAEPSSHLHAARAADEHRPRQPVNQVRLDPKPDFSLAQPYPPVNSLVFPIRHCLPSPTDTAWTHRLNMTPPKPSPTLTDVNMDYSVPLCPPEAHLTDPPYNRFNGLNSTDVTAHAAIQPIPHLFPIQRLRSPTRHGHTG</sequence>
<proteinExistence type="predicted"/>
<name>A0A9X8HG50_APHAT</name>